<keyword evidence="1" id="KW-0812">Transmembrane</keyword>
<evidence type="ECO:0000256" key="1">
    <source>
        <dbReference type="SAM" id="Phobius"/>
    </source>
</evidence>
<organism evidence="2 3">
    <name type="scientific">Gnathostoma spinigerum</name>
    <dbReference type="NCBI Taxonomy" id="75299"/>
    <lineage>
        <taxon>Eukaryota</taxon>
        <taxon>Metazoa</taxon>
        <taxon>Ecdysozoa</taxon>
        <taxon>Nematoda</taxon>
        <taxon>Chromadorea</taxon>
        <taxon>Rhabditida</taxon>
        <taxon>Spirurina</taxon>
        <taxon>Gnathostomatomorpha</taxon>
        <taxon>Gnathostomatoidea</taxon>
        <taxon>Gnathostomatidae</taxon>
        <taxon>Gnathostoma</taxon>
    </lineage>
</organism>
<dbReference type="AlphaFoldDB" id="A0ABD6EWK0"/>
<accession>A0ABD6EWK0</accession>
<keyword evidence="1" id="KW-1133">Transmembrane helix</keyword>
<dbReference type="EMBL" id="JBGFUD010008048">
    <property type="protein sequence ID" value="MFH4981866.1"/>
    <property type="molecule type" value="Genomic_DNA"/>
</dbReference>
<evidence type="ECO:0000313" key="2">
    <source>
        <dbReference type="EMBL" id="MFH4981866.1"/>
    </source>
</evidence>
<comment type="caution">
    <text evidence="2">The sequence shown here is derived from an EMBL/GenBank/DDBJ whole genome shotgun (WGS) entry which is preliminary data.</text>
</comment>
<name>A0ABD6EWK0_9BILA</name>
<reference evidence="2 3" key="1">
    <citation type="submission" date="2024-08" db="EMBL/GenBank/DDBJ databases">
        <title>Gnathostoma spinigerum genome.</title>
        <authorList>
            <person name="Gonzalez-Bertolin B."/>
            <person name="Monzon S."/>
            <person name="Zaballos A."/>
            <person name="Jimenez P."/>
            <person name="Dekumyoy P."/>
            <person name="Varona S."/>
            <person name="Cuesta I."/>
            <person name="Sumanam S."/>
            <person name="Adisakwattana P."/>
            <person name="Gasser R.B."/>
            <person name="Hernandez-Gonzalez A."/>
            <person name="Young N.D."/>
            <person name="Perteguer M.J."/>
        </authorList>
    </citation>
    <scope>NUCLEOTIDE SEQUENCE [LARGE SCALE GENOMIC DNA]</scope>
    <source>
        <strain evidence="2">AL3</strain>
        <tissue evidence="2">Liver</tissue>
    </source>
</reference>
<keyword evidence="1" id="KW-0472">Membrane</keyword>
<evidence type="ECO:0000313" key="3">
    <source>
        <dbReference type="Proteomes" id="UP001608902"/>
    </source>
</evidence>
<sequence>MVLCTVSPKSLSGKAFTEKDIKRRIITRFCDRIYQNITYKIEPIDVSRLYEFAFTMHRAVVTGIVAALMIVSTILVICSIEKKTLSGPRNDADIRSVDSSMLQRNI</sequence>
<keyword evidence="3" id="KW-1185">Reference proteome</keyword>
<proteinExistence type="predicted"/>
<protein>
    <submittedName>
        <fullName evidence="2">Uncharacterized protein</fullName>
    </submittedName>
</protein>
<feature type="transmembrane region" description="Helical" evidence="1">
    <location>
        <begin position="59"/>
        <end position="80"/>
    </location>
</feature>
<gene>
    <name evidence="2" type="ORF">AB6A40_008575</name>
</gene>
<dbReference type="Proteomes" id="UP001608902">
    <property type="component" value="Unassembled WGS sequence"/>
</dbReference>